<sequence length="120" mass="12225">MNSLLSIAPEVSAALAAGHPVVALESTIISHGMPYPQNLEMARRVEAIIREEGAVPATIAVADGRIHVGLGDAPLERLATAKDVAKLSRRDMGAILASGGLGATTVAATMIAAHLAGIRV</sequence>
<dbReference type="GO" id="GO:0005737">
    <property type="term" value="C:cytoplasm"/>
    <property type="evidence" value="ECO:0007669"/>
    <property type="project" value="TreeGrafter"/>
</dbReference>
<dbReference type="Gene3D" id="3.40.1790.10">
    <property type="entry name" value="Indigoidine synthase domain"/>
    <property type="match status" value="1"/>
</dbReference>
<dbReference type="PANTHER" id="PTHR42909">
    <property type="entry name" value="ZGC:136858"/>
    <property type="match status" value="1"/>
</dbReference>
<protein>
    <submittedName>
        <fullName evidence="6">Pseudouridine-5'-phosphate glycosidase</fullName>
    </submittedName>
</protein>
<dbReference type="PANTHER" id="PTHR42909:SF1">
    <property type="entry name" value="CARBOHYDRATE KINASE PFKB DOMAIN-CONTAINING PROTEIN"/>
    <property type="match status" value="1"/>
</dbReference>
<dbReference type="AlphaFoldDB" id="A0A952FKR9"/>
<gene>
    <name evidence="6" type="ORF">JF625_13675</name>
</gene>
<dbReference type="EMBL" id="JAEKLZ010000201">
    <property type="protein sequence ID" value="MBW8726191.1"/>
    <property type="molecule type" value="Genomic_DNA"/>
</dbReference>
<dbReference type="Pfam" id="PF04227">
    <property type="entry name" value="Indigoidine_A"/>
    <property type="match status" value="1"/>
</dbReference>
<dbReference type="SUPFAM" id="SSF110581">
    <property type="entry name" value="Indigoidine synthase A-like"/>
    <property type="match status" value="1"/>
</dbReference>
<dbReference type="GO" id="GO:0004730">
    <property type="term" value="F:pseudouridylate synthase activity"/>
    <property type="evidence" value="ECO:0007669"/>
    <property type="project" value="InterPro"/>
</dbReference>
<keyword evidence="5 6" id="KW-0326">Glycosidase</keyword>
<keyword evidence="3" id="KW-0464">Manganese</keyword>
<comment type="caution">
    <text evidence="6">The sequence shown here is derived from an EMBL/GenBank/DDBJ whole genome shotgun (WGS) entry which is preliminary data.</text>
</comment>
<evidence type="ECO:0000256" key="1">
    <source>
        <dbReference type="ARBA" id="ARBA00022723"/>
    </source>
</evidence>
<keyword evidence="4" id="KW-0456">Lyase</keyword>
<evidence type="ECO:0000313" key="7">
    <source>
        <dbReference type="Proteomes" id="UP000700706"/>
    </source>
</evidence>
<dbReference type="Proteomes" id="UP000700706">
    <property type="component" value="Unassembled WGS sequence"/>
</dbReference>
<dbReference type="GO" id="GO:0016798">
    <property type="term" value="F:hydrolase activity, acting on glycosyl bonds"/>
    <property type="evidence" value="ECO:0007669"/>
    <property type="project" value="UniProtKB-KW"/>
</dbReference>
<dbReference type="InterPro" id="IPR007342">
    <property type="entry name" value="PsuG"/>
</dbReference>
<accession>A0A952FKR9</accession>
<proteinExistence type="predicted"/>
<evidence type="ECO:0000256" key="4">
    <source>
        <dbReference type="ARBA" id="ARBA00023239"/>
    </source>
</evidence>
<evidence type="ECO:0000256" key="3">
    <source>
        <dbReference type="ARBA" id="ARBA00023211"/>
    </source>
</evidence>
<organism evidence="6 7">
    <name type="scientific">Inquilinus limosus</name>
    <dbReference type="NCBI Taxonomy" id="171674"/>
    <lineage>
        <taxon>Bacteria</taxon>
        <taxon>Pseudomonadati</taxon>
        <taxon>Pseudomonadota</taxon>
        <taxon>Alphaproteobacteria</taxon>
        <taxon>Rhodospirillales</taxon>
        <taxon>Rhodospirillaceae</taxon>
        <taxon>Inquilinus</taxon>
    </lineage>
</organism>
<reference evidence="6" key="1">
    <citation type="submission" date="2020-06" db="EMBL/GenBank/DDBJ databases">
        <title>Stable isotope informed genome-resolved metagenomics uncovers potential trophic interactions in rhizosphere soil.</title>
        <authorList>
            <person name="Starr E.P."/>
            <person name="Shi S."/>
            <person name="Blazewicz S.J."/>
            <person name="Koch B.J."/>
            <person name="Probst A.J."/>
            <person name="Hungate B.A."/>
            <person name="Pett-Ridge J."/>
            <person name="Firestone M.K."/>
            <person name="Banfield J.F."/>
        </authorList>
    </citation>
    <scope>NUCLEOTIDE SEQUENCE</scope>
    <source>
        <strain evidence="6">YM_69_17</strain>
    </source>
</reference>
<evidence type="ECO:0000256" key="2">
    <source>
        <dbReference type="ARBA" id="ARBA00022801"/>
    </source>
</evidence>
<keyword evidence="2" id="KW-0378">Hydrolase</keyword>
<evidence type="ECO:0000313" key="6">
    <source>
        <dbReference type="EMBL" id="MBW8726191.1"/>
    </source>
</evidence>
<name>A0A952FKR9_9PROT</name>
<dbReference type="InterPro" id="IPR022830">
    <property type="entry name" value="Indigdn_synthA-like"/>
</dbReference>
<evidence type="ECO:0000256" key="5">
    <source>
        <dbReference type="ARBA" id="ARBA00023295"/>
    </source>
</evidence>
<dbReference type="GO" id="GO:0046872">
    <property type="term" value="F:metal ion binding"/>
    <property type="evidence" value="ECO:0007669"/>
    <property type="project" value="UniProtKB-KW"/>
</dbReference>
<feature type="non-terminal residue" evidence="6">
    <location>
        <position position="120"/>
    </location>
</feature>
<keyword evidence="1" id="KW-0479">Metal-binding</keyword>